<proteinExistence type="predicted"/>
<dbReference type="RefSeq" id="WP_136496118.1">
    <property type="nucleotide sequence ID" value="NZ_CP046052.1"/>
</dbReference>
<organism evidence="3 4">
    <name type="scientific">Methylocystis heyeri</name>
    <dbReference type="NCBI Taxonomy" id="391905"/>
    <lineage>
        <taxon>Bacteria</taxon>
        <taxon>Pseudomonadati</taxon>
        <taxon>Pseudomonadota</taxon>
        <taxon>Alphaproteobacteria</taxon>
        <taxon>Hyphomicrobiales</taxon>
        <taxon>Methylocystaceae</taxon>
        <taxon>Methylocystis</taxon>
    </lineage>
</organism>
<dbReference type="KEGG" id="mhey:H2LOC_009115"/>
<accession>A0A6B8KH10</accession>
<dbReference type="EMBL" id="CP046052">
    <property type="protein sequence ID" value="QGM45848.1"/>
    <property type="molecule type" value="Genomic_DNA"/>
</dbReference>
<reference evidence="3 4" key="1">
    <citation type="submission" date="2019-11" db="EMBL/GenBank/DDBJ databases">
        <title>The genome sequence of Methylocystis heyeri.</title>
        <authorList>
            <person name="Oshkin I.Y."/>
            <person name="Miroshnikov K."/>
            <person name="Dedysh S.N."/>
        </authorList>
    </citation>
    <scope>NUCLEOTIDE SEQUENCE [LARGE SCALE GENOMIC DNA]</scope>
    <source>
        <strain evidence="3 4">H2</strain>
    </source>
</reference>
<keyword evidence="1" id="KW-1133">Transmembrane helix</keyword>
<sequence length="319" mass="34211">MIPFAGAARRITAEDVARAAAKLSCETAALRAVMAVESRNSGYDARRRPIILFEPHVFYRVLPQGKRLLATRAGLAYPRWGQKPYPKTSDANYARLEAASKIDEECAFRAVSIGLGQILGENFKAAGHESAVAMFQAACESEGAQLEQMASFIEASDLAEHLRKKDWRAFALGYNGPGEKRNHYDALLAKAYARWQPLDKPREKLAAKDLRRVGSRTVKGADQVKTGLTGALAAVSAAGAVVAQAQDVVSQANDAVNTAASAAQSSAHALDWAQAHWQALALLIAAAALLAFFWRIWSGAHAVTAARVDDARTGINGSI</sequence>
<protein>
    <submittedName>
        <fullName evidence="3">DUF3380 domain-containing protein</fullName>
    </submittedName>
</protein>
<evidence type="ECO:0000256" key="1">
    <source>
        <dbReference type="SAM" id="Phobius"/>
    </source>
</evidence>
<keyword evidence="4" id="KW-1185">Reference proteome</keyword>
<evidence type="ECO:0000259" key="2">
    <source>
        <dbReference type="Pfam" id="PF11860"/>
    </source>
</evidence>
<gene>
    <name evidence="3" type="ORF">H2LOC_009115</name>
</gene>
<evidence type="ECO:0000313" key="3">
    <source>
        <dbReference type="EMBL" id="QGM45848.1"/>
    </source>
</evidence>
<dbReference type="Proteomes" id="UP000309061">
    <property type="component" value="Chromosome"/>
</dbReference>
<dbReference type="OrthoDB" id="1523598at2"/>
<keyword evidence="1" id="KW-0812">Transmembrane</keyword>
<feature type="transmembrane region" description="Helical" evidence="1">
    <location>
        <begin position="275"/>
        <end position="297"/>
    </location>
</feature>
<dbReference type="Pfam" id="PF11860">
    <property type="entry name" value="Muramidase"/>
    <property type="match status" value="1"/>
</dbReference>
<name>A0A6B8KH10_9HYPH</name>
<dbReference type="InterPro" id="IPR024408">
    <property type="entry name" value="Muramidase"/>
</dbReference>
<evidence type="ECO:0000313" key="4">
    <source>
        <dbReference type="Proteomes" id="UP000309061"/>
    </source>
</evidence>
<feature type="domain" description="N-acetylmuramidase" evidence="2">
    <location>
        <begin position="27"/>
        <end position="196"/>
    </location>
</feature>
<keyword evidence="1" id="KW-0472">Membrane</keyword>
<dbReference type="AlphaFoldDB" id="A0A6B8KH10"/>